<dbReference type="PANTHER" id="PTHR30616:SF2">
    <property type="entry name" value="PURINE NUCLEOSIDE PHOSPHORYLASE LACC1"/>
    <property type="match status" value="1"/>
</dbReference>
<dbReference type="GO" id="GO:0016787">
    <property type="term" value="F:hydrolase activity"/>
    <property type="evidence" value="ECO:0007669"/>
    <property type="project" value="UniProtKB-KW"/>
</dbReference>
<dbReference type="SUPFAM" id="SSF64438">
    <property type="entry name" value="CNF1/YfiH-like putative cysteine hydrolases"/>
    <property type="match status" value="1"/>
</dbReference>
<dbReference type="Pfam" id="PF02578">
    <property type="entry name" value="Cu-oxidase_4"/>
    <property type="match status" value="1"/>
</dbReference>
<gene>
    <name evidence="11" type="ORF">C1707_08865</name>
    <name evidence="12" type="ORF">CFHF_15785</name>
</gene>
<evidence type="ECO:0000256" key="8">
    <source>
        <dbReference type="ARBA" id="ARBA00048968"/>
    </source>
</evidence>
<evidence type="ECO:0000313" key="12">
    <source>
        <dbReference type="EMBL" id="PLR12029.1"/>
    </source>
</evidence>
<accession>A0A2N5CRN9</accession>
<dbReference type="GO" id="GO:0005507">
    <property type="term" value="F:copper ion binding"/>
    <property type="evidence" value="ECO:0007669"/>
    <property type="project" value="TreeGrafter"/>
</dbReference>
<comment type="catalytic activity">
    <reaction evidence="8">
        <text>adenosine + phosphate = alpha-D-ribose 1-phosphate + adenine</text>
        <dbReference type="Rhea" id="RHEA:27642"/>
        <dbReference type="ChEBI" id="CHEBI:16335"/>
        <dbReference type="ChEBI" id="CHEBI:16708"/>
        <dbReference type="ChEBI" id="CHEBI:43474"/>
        <dbReference type="ChEBI" id="CHEBI:57720"/>
        <dbReference type="EC" id="2.4.2.1"/>
    </reaction>
    <physiologicalReaction direction="left-to-right" evidence="8">
        <dbReference type="Rhea" id="RHEA:27643"/>
    </physiologicalReaction>
</comment>
<comment type="catalytic activity">
    <reaction evidence="1">
        <text>inosine + phosphate = alpha-D-ribose 1-phosphate + hypoxanthine</text>
        <dbReference type="Rhea" id="RHEA:27646"/>
        <dbReference type="ChEBI" id="CHEBI:17368"/>
        <dbReference type="ChEBI" id="CHEBI:17596"/>
        <dbReference type="ChEBI" id="CHEBI:43474"/>
        <dbReference type="ChEBI" id="CHEBI:57720"/>
        <dbReference type="EC" id="2.4.2.1"/>
    </reaction>
    <physiologicalReaction direction="left-to-right" evidence="1">
        <dbReference type="Rhea" id="RHEA:27647"/>
    </physiologicalReaction>
</comment>
<reference evidence="11 14" key="2">
    <citation type="submission" date="2018-01" db="EMBL/GenBank/DDBJ databases">
        <title>Complete genome sequence of Caulobacter flavus RHGG3.</title>
        <authorList>
            <person name="Yang E."/>
        </authorList>
    </citation>
    <scope>NUCLEOTIDE SEQUENCE [LARGE SCALE GENOMIC DNA]</scope>
    <source>
        <strain evidence="11 14">RHGG3</strain>
    </source>
</reference>
<keyword evidence="5" id="KW-0378">Hydrolase</keyword>
<keyword evidence="4" id="KW-0479">Metal-binding</keyword>
<dbReference type="KEGG" id="cfh:C1707_08865"/>
<evidence type="ECO:0000256" key="3">
    <source>
        <dbReference type="ARBA" id="ARBA00022679"/>
    </source>
</evidence>
<dbReference type="InterPro" id="IPR011324">
    <property type="entry name" value="Cytotoxic_necrot_fac-like_cat"/>
</dbReference>
<dbReference type="Gene3D" id="3.60.140.10">
    <property type="entry name" value="CNF1/YfiH-like putative cysteine hydrolases"/>
    <property type="match status" value="1"/>
</dbReference>
<dbReference type="CDD" id="cd16833">
    <property type="entry name" value="YfiH"/>
    <property type="match status" value="1"/>
</dbReference>
<comment type="catalytic activity">
    <reaction evidence="9">
        <text>S-methyl-5'-thioadenosine + phosphate = 5-(methylsulfanyl)-alpha-D-ribose 1-phosphate + adenine</text>
        <dbReference type="Rhea" id="RHEA:11852"/>
        <dbReference type="ChEBI" id="CHEBI:16708"/>
        <dbReference type="ChEBI" id="CHEBI:17509"/>
        <dbReference type="ChEBI" id="CHEBI:43474"/>
        <dbReference type="ChEBI" id="CHEBI:58533"/>
        <dbReference type="EC" id="2.4.2.28"/>
    </reaction>
    <physiologicalReaction direction="left-to-right" evidence="9">
        <dbReference type="Rhea" id="RHEA:11853"/>
    </physiologicalReaction>
</comment>
<protein>
    <recommendedName>
        <fullName evidence="10">Purine nucleoside phosphorylase</fullName>
    </recommendedName>
</protein>
<dbReference type="Proteomes" id="UP000234483">
    <property type="component" value="Unassembled WGS sequence"/>
</dbReference>
<evidence type="ECO:0000313" key="11">
    <source>
        <dbReference type="EMBL" id="AYV46360.1"/>
    </source>
</evidence>
<keyword evidence="3" id="KW-0808">Transferase</keyword>
<dbReference type="InterPro" id="IPR003730">
    <property type="entry name" value="Cu_polyphenol_OxRdtase"/>
</dbReference>
<dbReference type="GO" id="GO:0017061">
    <property type="term" value="F:S-methyl-5-thioadenosine phosphorylase activity"/>
    <property type="evidence" value="ECO:0007669"/>
    <property type="project" value="UniProtKB-EC"/>
</dbReference>
<keyword evidence="14" id="KW-1185">Reference proteome</keyword>
<evidence type="ECO:0000256" key="7">
    <source>
        <dbReference type="ARBA" id="ARBA00047989"/>
    </source>
</evidence>
<evidence type="ECO:0000256" key="1">
    <source>
        <dbReference type="ARBA" id="ARBA00000553"/>
    </source>
</evidence>
<keyword evidence="6" id="KW-0862">Zinc</keyword>
<comment type="catalytic activity">
    <reaction evidence="7">
        <text>adenosine + H2O + H(+) = inosine + NH4(+)</text>
        <dbReference type="Rhea" id="RHEA:24408"/>
        <dbReference type="ChEBI" id="CHEBI:15377"/>
        <dbReference type="ChEBI" id="CHEBI:15378"/>
        <dbReference type="ChEBI" id="CHEBI:16335"/>
        <dbReference type="ChEBI" id="CHEBI:17596"/>
        <dbReference type="ChEBI" id="CHEBI:28938"/>
        <dbReference type="EC" id="3.5.4.4"/>
    </reaction>
    <physiologicalReaction direction="left-to-right" evidence="7">
        <dbReference type="Rhea" id="RHEA:24409"/>
    </physiologicalReaction>
</comment>
<evidence type="ECO:0000313" key="13">
    <source>
        <dbReference type="Proteomes" id="UP000234483"/>
    </source>
</evidence>
<dbReference type="AlphaFoldDB" id="A0A2N5CRN9"/>
<dbReference type="EMBL" id="CP026100">
    <property type="protein sequence ID" value="AYV46360.1"/>
    <property type="molecule type" value="Genomic_DNA"/>
</dbReference>
<proteinExistence type="inferred from homology"/>
<dbReference type="NCBIfam" id="TIGR00726">
    <property type="entry name" value="peptidoglycan editing factor PgeF"/>
    <property type="match status" value="1"/>
</dbReference>
<dbReference type="InterPro" id="IPR038371">
    <property type="entry name" value="Cu_polyphenol_OxRdtase_sf"/>
</dbReference>
<organism evidence="12 13">
    <name type="scientific">Caulobacter flavus</name>
    <dbReference type="NCBI Taxonomy" id="1679497"/>
    <lineage>
        <taxon>Bacteria</taxon>
        <taxon>Pseudomonadati</taxon>
        <taxon>Pseudomonadota</taxon>
        <taxon>Alphaproteobacteria</taxon>
        <taxon>Caulobacterales</taxon>
        <taxon>Caulobacteraceae</taxon>
        <taxon>Caulobacter</taxon>
    </lineage>
</organism>
<evidence type="ECO:0000256" key="6">
    <source>
        <dbReference type="ARBA" id="ARBA00022833"/>
    </source>
</evidence>
<reference evidence="12 13" key="1">
    <citation type="submission" date="2017-12" db="EMBL/GenBank/DDBJ databases">
        <title>The genome sequence of Caulobacter flavus CGMCC1 15093.</title>
        <authorList>
            <person name="Gao J."/>
            <person name="Mao X."/>
            <person name="Sun J."/>
        </authorList>
    </citation>
    <scope>NUCLEOTIDE SEQUENCE [LARGE SCALE GENOMIC DNA]</scope>
    <source>
        <strain evidence="12 13">CGMCC1 15093</strain>
    </source>
</reference>
<dbReference type="PANTHER" id="PTHR30616">
    <property type="entry name" value="UNCHARACTERIZED PROTEIN YFIH"/>
    <property type="match status" value="1"/>
</dbReference>
<name>A0A2N5CRN9_9CAUL</name>
<evidence type="ECO:0000256" key="2">
    <source>
        <dbReference type="ARBA" id="ARBA00007353"/>
    </source>
</evidence>
<evidence type="ECO:0000256" key="4">
    <source>
        <dbReference type="ARBA" id="ARBA00022723"/>
    </source>
</evidence>
<dbReference type="Proteomes" id="UP000281192">
    <property type="component" value="Chromosome"/>
</dbReference>
<evidence type="ECO:0000313" key="14">
    <source>
        <dbReference type="Proteomes" id="UP000281192"/>
    </source>
</evidence>
<comment type="similarity">
    <text evidence="2 10">Belongs to the purine nucleoside phosphorylase YfiH/LACC1 family.</text>
</comment>
<sequence length="261" mass="28187">MTKASLPTVHSALLASVPGLRHAFFTRNGGVSRGLYDSLNVGRGSQDEPADVVENRARAARWFGVEREDLNTCFQIHSTIAIVADGSWGDARPQGDAVVSKTPGVVCGALHADCAPVLIVDPEARVVAAAHAGWRGALDGVVQAAVDSMVELGARPDRMVAAVGPCIGPDSYEVGLEFMQRFEADCPGSRRFFKPGKSDDKRYFDLPAFVLDRIETAGVERREWVGRDTCAEGEHFFSNRRAVLNGQKDYGRLLSAIMLEG</sequence>
<evidence type="ECO:0000256" key="5">
    <source>
        <dbReference type="ARBA" id="ARBA00022801"/>
    </source>
</evidence>
<evidence type="ECO:0000256" key="9">
    <source>
        <dbReference type="ARBA" id="ARBA00049893"/>
    </source>
</evidence>
<dbReference type="OrthoDB" id="4279at2"/>
<evidence type="ECO:0000256" key="10">
    <source>
        <dbReference type="RuleBase" id="RU361274"/>
    </source>
</evidence>
<dbReference type="EMBL" id="PJRQ01000032">
    <property type="protein sequence ID" value="PLR12029.1"/>
    <property type="molecule type" value="Genomic_DNA"/>
</dbReference>
<dbReference type="RefSeq" id="WP_101713955.1">
    <property type="nucleotide sequence ID" value="NZ_CP026100.1"/>
</dbReference>